<evidence type="ECO:0000256" key="1">
    <source>
        <dbReference type="ARBA" id="ARBA00004141"/>
    </source>
</evidence>
<protein>
    <recommendedName>
        <fullName evidence="6">Anoctamin</fullName>
    </recommendedName>
</protein>
<accession>A0A8K0KGA5</accession>
<dbReference type="OrthoDB" id="296386at2759"/>
<dbReference type="PANTHER" id="PTHR12308:SF74">
    <property type="entry name" value="ANOCTAMIN"/>
    <property type="match status" value="1"/>
</dbReference>
<keyword evidence="9" id="KW-1185">Reference proteome</keyword>
<dbReference type="EMBL" id="KZ308753">
    <property type="protein sequence ID" value="KAG8233937.1"/>
    <property type="molecule type" value="Genomic_DNA"/>
</dbReference>
<proteinExistence type="inferred from homology"/>
<feature type="transmembrane region" description="Helical" evidence="6">
    <location>
        <begin position="614"/>
        <end position="633"/>
    </location>
</feature>
<feature type="transmembrane region" description="Helical" evidence="6">
    <location>
        <begin position="425"/>
        <end position="446"/>
    </location>
</feature>
<keyword evidence="4 6" id="KW-1133">Transmembrane helix</keyword>
<dbReference type="InterPro" id="IPR049452">
    <property type="entry name" value="Anoctamin_TM"/>
</dbReference>
<feature type="domain" description="Anoctamin transmembrane" evidence="7">
    <location>
        <begin position="314"/>
        <end position="686"/>
    </location>
</feature>
<evidence type="ECO:0000256" key="3">
    <source>
        <dbReference type="ARBA" id="ARBA00022692"/>
    </source>
</evidence>
<comment type="caution">
    <text evidence="6">Lacks conserved residue(s) required for the propagation of feature annotation.</text>
</comment>
<evidence type="ECO:0000259" key="7">
    <source>
        <dbReference type="Pfam" id="PF04547"/>
    </source>
</evidence>
<dbReference type="Proteomes" id="UP000792457">
    <property type="component" value="Unassembled WGS sequence"/>
</dbReference>
<evidence type="ECO:0000256" key="5">
    <source>
        <dbReference type="ARBA" id="ARBA00023136"/>
    </source>
</evidence>
<sequence>METEEAWVDVARYRKLMYVLNQLNTWTKKLRQRFLLTHCHIWSIHSYSIEDLFPMSERQRIVHRQLHIAMRALSSEEHIPGHPKIKLNLGESIVQALLRQRLLDSQYILHDEEVLKKLGPKWYYSVFGNQPLEEVNTYFGEAVTLYFTFLGYYTKALCIPMFLGLLQIVFATTISQIFFLPFFCFFNVLWVPSEMHCFDENESTKLLDGLDDEEETSYCDDNLDSSLHFPHTYVVLKFSRKATSECIEWLARRIQGPRDEGGAELLVRRQPSSFNKTGPVILHISASKIKLLEVAEEMEVRVKDLSGREREFMLWKQKCSELAFAWGTIGMSSLDEPRPGFRGEPKEDPITGQLLPQYPRWKTYSKMYLVSIPIVLICLAFALYIMLVFFWVDEHLCRTHWLGLLAPHSEEDAEEESQIMLLLRFTLPLLPGCIYAALVYAMNWIYRRFATALTEWENHRTQSQFDRHRVVKLILFEFVNNFMALFYIAFYLQDMAMLKFQLGIMLIFLQLINNIQEALLPIWFTKVTSSLESKVKQGQDHSEKGGNLISSVLRKRKPHGSEVDGKSGDEDDPYLCSIPCLDEDDPRIEQAIREGKKYPYEGTYDDYLELFMQFGYVFLFASAYPAAAFWAVLNNYIEIRSDAFKLCHILQRPLAKRVKDTGAWQRGFEAMGSLSVMTNCAFLGIFIWKAYTGDTLSTEYDTLDEV</sequence>
<dbReference type="AlphaFoldDB" id="A0A8K0KGA5"/>
<comment type="caution">
    <text evidence="8">The sequence shown here is derived from an EMBL/GenBank/DDBJ whole genome shotgun (WGS) entry which is preliminary data.</text>
</comment>
<comment type="subcellular location">
    <subcellularLocation>
        <location evidence="1 6">Membrane</location>
        <topology evidence="1 6">Multi-pass membrane protein</topology>
    </subcellularLocation>
</comment>
<evidence type="ECO:0000256" key="6">
    <source>
        <dbReference type="RuleBase" id="RU280814"/>
    </source>
</evidence>
<organism evidence="8 9">
    <name type="scientific">Ladona fulva</name>
    <name type="common">Scarce chaser dragonfly</name>
    <name type="synonym">Libellula fulva</name>
    <dbReference type="NCBI Taxonomy" id="123851"/>
    <lineage>
        <taxon>Eukaryota</taxon>
        <taxon>Metazoa</taxon>
        <taxon>Ecdysozoa</taxon>
        <taxon>Arthropoda</taxon>
        <taxon>Hexapoda</taxon>
        <taxon>Insecta</taxon>
        <taxon>Pterygota</taxon>
        <taxon>Palaeoptera</taxon>
        <taxon>Odonata</taxon>
        <taxon>Epiprocta</taxon>
        <taxon>Anisoptera</taxon>
        <taxon>Libelluloidea</taxon>
        <taxon>Libellulidae</taxon>
        <taxon>Ladona</taxon>
    </lineage>
</organism>
<dbReference type="InterPro" id="IPR007632">
    <property type="entry name" value="Anoctamin"/>
</dbReference>
<feature type="transmembrane region" description="Helical" evidence="6">
    <location>
        <begin position="161"/>
        <end position="186"/>
    </location>
</feature>
<reference evidence="8" key="1">
    <citation type="submission" date="2013-04" db="EMBL/GenBank/DDBJ databases">
        <authorList>
            <person name="Qu J."/>
            <person name="Murali S.C."/>
            <person name="Bandaranaike D."/>
            <person name="Bellair M."/>
            <person name="Blankenburg K."/>
            <person name="Chao H."/>
            <person name="Dinh H."/>
            <person name="Doddapaneni H."/>
            <person name="Downs B."/>
            <person name="Dugan-Rocha S."/>
            <person name="Elkadiri S."/>
            <person name="Gnanaolivu R.D."/>
            <person name="Hernandez B."/>
            <person name="Javaid M."/>
            <person name="Jayaseelan J.C."/>
            <person name="Lee S."/>
            <person name="Li M."/>
            <person name="Ming W."/>
            <person name="Munidasa M."/>
            <person name="Muniz J."/>
            <person name="Nguyen L."/>
            <person name="Ongeri F."/>
            <person name="Osuji N."/>
            <person name="Pu L.-L."/>
            <person name="Puazo M."/>
            <person name="Qu C."/>
            <person name="Quiroz J."/>
            <person name="Raj R."/>
            <person name="Weissenberger G."/>
            <person name="Xin Y."/>
            <person name="Zou X."/>
            <person name="Han Y."/>
            <person name="Richards S."/>
            <person name="Worley K."/>
            <person name="Muzny D."/>
            <person name="Gibbs R."/>
        </authorList>
    </citation>
    <scope>NUCLEOTIDE SEQUENCE</scope>
    <source>
        <strain evidence="8">Sampled in the wild</strain>
    </source>
</reference>
<feature type="transmembrane region" description="Helical" evidence="6">
    <location>
        <begin position="470"/>
        <end position="490"/>
    </location>
</feature>
<feature type="domain" description="Anoctamin transmembrane" evidence="7">
    <location>
        <begin position="136"/>
        <end position="191"/>
    </location>
</feature>
<reference evidence="8" key="2">
    <citation type="submission" date="2017-10" db="EMBL/GenBank/DDBJ databases">
        <title>Ladona fulva Genome sequencing and assembly.</title>
        <authorList>
            <person name="Murali S."/>
            <person name="Richards S."/>
            <person name="Bandaranaike D."/>
            <person name="Bellair M."/>
            <person name="Blankenburg K."/>
            <person name="Chao H."/>
            <person name="Dinh H."/>
            <person name="Doddapaneni H."/>
            <person name="Dugan-Rocha S."/>
            <person name="Elkadiri S."/>
            <person name="Gnanaolivu R."/>
            <person name="Hernandez B."/>
            <person name="Skinner E."/>
            <person name="Javaid M."/>
            <person name="Lee S."/>
            <person name="Li M."/>
            <person name="Ming W."/>
            <person name="Munidasa M."/>
            <person name="Muniz J."/>
            <person name="Nguyen L."/>
            <person name="Hughes D."/>
            <person name="Osuji N."/>
            <person name="Pu L.-L."/>
            <person name="Puazo M."/>
            <person name="Qu C."/>
            <person name="Quiroz J."/>
            <person name="Raj R."/>
            <person name="Weissenberger G."/>
            <person name="Xin Y."/>
            <person name="Zou X."/>
            <person name="Han Y."/>
            <person name="Worley K."/>
            <person name="Muzny D."/>
            <person name="Gibbs R."/>
        </authorList>
    </citation>
    <scope>NUCLEOTIDE SEQUENCE</scope>
    <source>
        <strain evidence="8">Sampled in the wild</strain>
    </source>
</reference>
<keyword evidence="5 6" id="KW-0472">Membrane</keyword>
<evidence type="ECO:0000313" key="9">
    <source>
        <dbReference type="Proteomes" id="UP000792457"/>
    </source>
</evidence>
<feature type="transmembrane region" description="Helical" evidence="6">
    <location>
        <begin position="367"/>
        <end position="392"/>
    </location>
</feature>
<dbReference type="GO" id="GO:0005886">
    <property type="term" value="C:plasma membrane"/>
    <property type="evidence" value="ECO:0007669"/>
    <property type="project" value="TreeGrafter"/>
</dbReference>
<dbReference type="Pfam" id="PF04547">
    <property type="entry name" value="Anoctamin"/>
    <property type="match status" value="2"/>
</dbReference>
<feature type="non-terminal residue" evidence="8">
    <location>
        <position position="706"/>
    </location>
</feature>
<evidence type="ECO:0000256" key="2">
    <source>
        <dbReference type="ARBA" id="ARBA00009671"/>
    </source>
</evidence>
<evidence type="ECO:0000256" key="4">
    <source>
        <dbReference type="ARBA" id="ARBA00022989"/>
    </source>
</evidence>
<gene>
    <name evidence="8" type="ORF">J437_LFUL005143</name>
</gene>
<dbReference type="PANTHER" id="PTHR12308">
    <property type="entry name" value="ANOCTAMIN"/>
    <property type="match status" value="1"/>
</dbReference>
<dbReference type="GO" id="GO:0005254">
    <property type="term" value="F:chloride channel activity"/>
    <property type="evidence" value="ECO:0007669"/>
    <property type="project" value="TreeGrafter"/>
</dbReference>
<name>A0A8K0KGA5_LADFU</name>
<evidence type="ECO:0000313" key="8">
    <source>
        <dbReference type="EMBL" id="KAG8233937.1"/>
    </source>
</evidence>
<keyword evidence="3 6" id="KW-0812">Transmembrane</keyword>
<comment type="similarity">
    <text evidence="2 6">Belongs to the anoctamin family.</text>
</comment>